<name>A0A8H7PMT7_9FUNG</name>
<keyword evidence="2" id="KW-0472">Membrane</keyword>
<organism evidence="3 4">
    <name type="scientific">Umbelopsis vinacea</name>
    <dbReference type="NCBI Taxonomy" id="44442"/>
    <lineage>
        <taxon>Eukaryota</taxon>
        <taxon>Fungi</taxon>
        <taxon>Fungi incertae sedis</taxon>
        <taxon>Mucoromycota</taxon>
        <taxon>Mucoromycotina</taxon>
        <taxon>Umbelopsidomycetes</taxon>
        <taxon>Umbelopsidales</taxon>
        <taxon>Umbelopsidaceae</taxon>
        <taxon>Umbelopsis</taxon>
    </lineage>
</organism>
<feature type="region of interest" description="Disordered" evidence="1">
    <location>
        <begin position="77"/>
        <end position="134"/>
    </location>
</feature>
<reference evidence="3" key="1">
    <citation type="submission" date="2020-12" db="EMBL/GenBank/DDBJ databases">
        <title>Metabolic potential, ecology and presence of endohyphal bacteria is reflected in genomic diversity of Mucoromycotina.</title>
        <authorList>
            <person name="Muszewska A."/>
            <person name="Okrasinska A."/>
            <person name="Steczkiewicz K."/>
            <person name="Drgas O."/>
            <person name="Orlowska M."/>
            <person name="Perlinska-Lenart U."/>
            <person name="Aleksandrzak-Piekarczyk T."/>
            <person name="Szatraj K."/>
            <person name="Zielenkiewicz U."/>
            <person name="Pilsyk S."/>
            <person name="Malc E."/>
            <person name="Mieczkowski P."/>
            <person name="Kruszewska J.S."/>
            <person name="Biernat P."/>
            <person name="Pawlowska J."/>
        </authorList>
    </citation>
    <scope>NUCLEOTIDE SEQUENCE</scope>
    <source>
        <strain evidence="3">WA0000051536</strain>
    </source>
</reference>
<comment type="caution">
    <text evidence="3">The sequence shown here is derived from an EMBL/GenBank/DDBJ whole genome shotgun (WGS) entry which is preliminary data.</text>
</comment>
<evidence type="ECO:0000313" key="3">
    <source>
        <dbReference type="EMBL" id="KAG2176086.1"/>
    </source>
</evidence>
<protein>
    <submittedName>
        <fullName evidence="3">Uncharacterized protein</fullName>
    </submittedName>
</protein>
<gene>
    <name evidence="3" type="ORF">INT44_000565</name>
</gene>
<proteinExistence type="predicted"/>
<keyword evidence="2" id="KW-1133">Transmembrane helix</keyword>
<evidence type="ECO:0000313" key="4">
    <source>
        <dbReference type="Proteomes" id="UP000612746"/>
    </source>
</evidence>
<sequence>MIPLKFLGPYVELPWGVVIGAAAGLIFFLYRRSRDRREKENYGTKLTEADFAAGGAAGPTLPSAAYNETSRYDNGRRYAQQKNPYPPPIGFNNITPTQKTPPYHAEYGQTMEKPSEDTAGGAWKPDVAESKPNV</sequence>
<evidence type="ECO:0000256" key="1">
    <source>
        <dbReference type="SAM" id="MobiDB-lite"/>
    </source>
</evidence>
<dbReference type="Proteomes" id="UP000612746">
    <property type="component" value="Unassembled WGS sequence"/>
</dbReference>
<dbReference type="OrthoDB" id="10406936at2759"/>
<feature type="transmembrane region" description="Helical" evidence="2">
    <location>
        <begin position="13"/>
        <end position="30"/>
    </location>
</feature>
<keyword evidence="2" id="KW-0812">Transmembrane</keyword>
<evidence type="ECO:0000256" key="2">
    <source>
        <dbReference type="SAM" id="Phobius"/>
    </source>
</evidence>
<dbReference type="AlphaFoldDB" id="A0A8H7PMT7"/>
<dbReference type="EMBL" id="JAEPRA010000014">
    <property type="protein sequence ID" value="KAG2176086.1"/>
    <property type="molecule type" value="Genomic_DNA"/>
</dbReference>
<keyword evidence="4" id="KW-1185">Reference proteome</keyword>
<accession>A0A8H7PMT7</accession>